<evidence type="ECO:0000313" key="1">
    <source>
        <dbReference type="EMBL" id="CAI9574520.1"/>
    </source>
</evidence>
<comment type="caution">
    <text evidence="1">The sequence shown here is derived from an EMBL/GenBank/DDBJ whole genome shotgun (WGS) entry which is preliminary data.</text>
</comment>
<protein>
    <submittedName>
        <fullName evidence="1">Uncharacterized protein</fullName>
    </submittedName>
</protein>
<organism evidence="1 2">
    <name type="scientific">Staurois parvus</name>
    <dbReference type="NCBI Taxonomy" id="386267"/>
    <lineage>
        <taxon>Eukaryota</taxon>
        <taxon>Metazoa</taxon>
        <taxon>Chordata</taxon>
        <taxon>Craniata</taxon>
        <taxon>Vertebrata</taxon>
        <taxon>Euteleostomi</taxon>
        <taxon>Amphibia</taxon>
        <taxon>Batrachia</taxon>
        <taxon>Anura</taxon>
        <taxon>Neobatrachia</taxon>
        <taxon>Ranoidea</taxon>
        <taxon>Ranidae</taxon>
        <taxon>Staurois</taxon>
    </lineage>
</organism>
<dbReference type="EMBL" id="CATNWA010014670">
    <property type="protein sequence ID" value="CAI9574520.1"/>
    <property type="molecule type" value="Genomic_DNA"/>
</dbReference>
<evidence type="ECO:0000313" key="2">
    <source>
        <dbReference type="Proteomes" id="UP001162483"/>
    </source>
</evidence>
<accession>A0ABN9DPH0</accession>
<gene>
    <name evidence="1" type="ORF">SPARVUS_LOCUS7993867</name>
</gene>
<keyword evidence="2" id="KW-1185">Reference proteome</keyword>
<reference evidence="1" key="1">
    <citation type="submission" date="2023-05" db="EMBL/GenBank/DDBJ databases">
        <authorList>
            <person name="Stuckert A."/>
        </authorList>
    </citation>
    <scope>NUCLEOTIDE SEQUENCE</scope>
</reference>
<dbReference type="Proteomes" id="UP001162483">
    <property type="component" value="Unassembled WGS sequence"/>
</dbReference>
<sequence>MGSTAGWHGWAQVGGTDGYRWAALIGTYHQGSDDQYPDDQCPSLL</sequence>
<name>A0ABN9DPH0_9NEOB</name>
<proteinExistence type="predicted"/>